<name>A0ABP8ZJ54_9ACTN</name>
<dbReference type="RefSeq" id="WP_246992976.1">
    <property type="nucleotide sequence ID" value="NZ_BAABIE010000020.1"/>
</dbReference>
<proteinExistence type="predicted"/>
<evidence type="ECO:0000313" key="2">
    <source>
        <dbReference type="Proteomes" id="UP001500822"/>
    </source>
</evidence>
<keyword evidence="2" id="KW-1185">Reference proteome</keyword>
<comment type="caution">
    <text evidence="1">The sequence shown here is derived from an EMBL/GenBank/DDBJ whole genome shotgun (WGS) entry which is preliminary data.</text>
</comment>
<organism evidence="1 2">
    <name type="scientific">Gordonia alkaliphila</name>
    <dbReference type="NCBI Taxonomy" id="1053547"/>
    <lineage>
        <taxon>Bacteria</taxon>
        <taxon>Bacillati</taxon>
        <taxon>Actinomycetota</taxon>
        <taxon>Actinomycetes</taxon>
        <taxon>Mycobacteriales</taxon>
        <taxon>Gordoniaceae</taxon>
        <taxon>Gordonia</taxon>
    </lineage>
</organism>
<gene>
    <name evidence="1" type="ORF">GCM10023217_32770</name>
</gene>
<protein>
    <submittedName>
        <fullName evidence="1">Uncharacterized protein</fullName>
    </submittedName>
</protein>
<dbReference type="Proteomes" id="UP001500822">
    <property type="component" value="Unassembled WGS sequence"/>
</dbReference>
<reference evidence="2" key="1">
    <citation type="journal article" date="2019" name="Int. J. Syst. Evol. Microbiol.">
        <title>The Global Catalogue of Microorganisms (GCM) 10K type strain sequencing project: providing services to taxonomists for standard genome sequencing and annotation.</title>
        <authorList>
            <consortium name="The Broad Institute Genomics Platform"/>
            <consortium name="The Broad Institute Genome Sequencing Center for Infectious Disease"/>
            <person name="Wu L."/>
            <person name="Ma J."/>
        </authorList>
    </citation>
    <scope>NUCLEOTIDE SEQUENCE [LARGE SCALE GENOMIC DNA]</scope>
    <source>
        <strain evidence="2">JCM 18077</strain>
    </source>
</reference>
<sequence>MTTVDPSNGDPDVRIVEQQLVGKTIRGAGYGDDYTLSLLLDDEVVLQVAPIADGFESWSVSVPPDFTVVGSAEFT</sequence>
<dbReference type="EMBL" id="BAABIE010000020">
    <property type="protein sequence ID" value="GAA4757930.1"/>
    <property type="molecule type" value="Genomic_DNA"/>
</dbReference>
<accession>A0ABP8ZJ54</accession>
<evidence type="ECO:0000313" key="1">
    <source>
        <dbReference type="EMBL" id="GAA4757930.1"/>
    </source>
</evidence>